<reference evidence="2 3" key="1">
    <citation type="journal article" date="2013" name="Genome Biol.">
        <title>The genome sequence of the most widely cultivated cacao type and its use to identify candidate genes regulating pod color.</title>
        <authorList>
            <person name="Motamayor J.C."/>
            <person name="Mockaitis K."/>
            <person name="Schmutz J."/>
            <person name="Haiminen N."/>
            <person name="Iii D.L."/>
            <person name="Cornejo O."/>
            <person name="Findley S.D."/>
            <person name="Zheng P."/>
            <person name="Utro F."/>
            <person name="Royaert S."/>
            <person name="Saski C."/>
            <person name="Jenkins J."/>
            <person name="Podicheti R."/>
            <person name="Zhao M."/>
            <person name="Scheffler B.E."/>
            <person name="Stack J.C."/>
            <person name="Feltus F.A."/>
            <person name="Mustiga G.M."/>
            <person name="Amores F."/>
            <person name="Phillips W."/>
            <person name="Marelli J.P."/>
            <person name="May G.D."/>
            <person name="Shapiro H."/>
            <person name="Ma J."/>
            <person name="Bustamante C.D."/>
            <person name="Schnell R.J."/>
            <person name="Main D."/>
            <person name="Gilbert D."/>
            <person name="Parida L."/>
            <person name="Kuhn D.N."/>
        </authorList>
    </citation>
    <scope>NUCLEOTIDE SEQUENCE [LARGE SCALE GENOMIC DNA]</scope>
    <source>
        <strain evidence="3">cv. Matina 1-6</strain>
    </source>
</reference>
<dbReference type="EMBL" id="CM001881">
    <property type="protein sequence ID" value="EOY24468.1"/>
    <property type="molecule type" value="Genomic_DNA"/>
</dbReference>
<protein>
    <submittedName>
        <fullName evidence="2">Uncharacterized protein</fullName>
    </submittedName>
</protein>
<evidence type="ECO:0000313" key="2">
    <source>
        <dbReference type="EMBL" id="EOY24468.1"/>
    </source>
</evidence>
<dbReference type="HOGENOM" id="CLU_1920886_0_0_1"/>
<proteinExistence type="predicted"/>
<feature type="signal peptide" evidence="1">
    <location>
        <begin position="1"/>
        <end position="18"/>
    </location>
</feature>
<dbReference type="AlphaFoldDB" id="A0A061G4Y2"/>
<dbReference type="Gramene" id="EOY24468">
    <property type="protein sequence ID" value="EOY24468"/>
    <property type="gene ID" value="TCM_016063"/>
</dbReference>
<evidence type="ECO:0000256" key="1">
    <source>
        <dbReference type="SAM" id="SignalP"/>
    </source>
</evidence>
<feature type="chain" id="PRO_5001598581" evidence="1">
    <location>
        <begin position="19"/>
        <end position="132"/>
    </location>
</feature>
<organism evidence="2 3">
    <name type="scientific">Theobroma cacao</name>
    <name type="common">Cacao</name>
    <name type="synonym">Cocoa</name>
    <dbReference type="NCBI Taxonomy" id="3641"/>
    <lineage>
        <taxon>Eukaryota</taxon>
        <taxon>Viridiplantae</taxon>
        <taxon>Streptophyta</taxon>
        <taxon>Embryophyta</taxon>
        <taxon>Tracheophyta</taxon>
        <taxon>Spermatophyta</taxon>
        <taxon>Magnoliopsida</taxon>
        <taxon>eudicotyledons</taxon>
        <taxon>Gunneridae</taxon>
        <taxon>Pentapetalae</taxon>
        <taxon>rosids</taxon>
        <taxon>malvids</taxon>
        <taxon>Malvales</taxon>
        <taxon>Malvaceae</taxon>
        <taxon>Byttnerioideae</taxon>
        <taxon>Theobroma</taxon>
    </lineage>
</organism>
<name>A0A061G4Y2_THECC</name>
<evidence type="ECO:0000313" key="3">
    <source>
        <dbReference type="Proteomes" id="UP000026915"/>
    </source>
</evidence>
<gene>
    <name evidence="2" type="ORF">TCM_016063</name>
</gene>
<accession>A0A061G4Y2</accession>
<dbReference type="Proteomes" id="UP000026915">
    <property type="component" value="Chromosome 3"/>
</dbReference>
<keyword evidence="3" id="KW-1185">Reference proteome</keyword>
<sequence length="132" mass="14991">MILLSFLLLLVCIQKRRHQGRLEYRTFIKFSISALQCTMPIKRVTISLNSSKCPVPMYEGKMIAKSCHIWMIPKLQNFQTLSDSLHAATIDPTSDICPVNCVVSFRAPLSTYCFHSVSFICSLMINQSNNSK</sequence>
<dbReference type="InParanoid" id="A0A061G4Y2"/>
<keyword evidence="1" id="KW-0732">Signal</keyword>